<accession>A0A6L3VCQ4</accession>
<feature type="non-terminal residue" evidence="2">
    <location>
        <position position="162"/>
    </location>
</feature>
<keyword evidence="1" id="KW-0812">Transmembrane</keyword>
<comment type="caution">
    <text evidence="2">The sequence shown here is derived from an EMBL/GenBank/DDBJ whole genome shotgun (WGS) entry which is preliminary data.</text>
</comment>
<keyword evidence="3" id="KW-1185">Reference proteome</keyword>
<dbReference type="Proteomes" id="UP000483004">
    <property type="component" value="Unassembled WGS sequence"/>
</dbReference>
<feature type="transmembrane region" description="Helical" evidence="1">
    <location>
        <begin position="76"/>
        <end position="94"/>
    </location>
</feature>
<feature type="transmembrane region" description="Helical" evidence="1">
    <location>
        <begin position="115"/>
        <end position="137"/>
    </location>
</feature>
<feature type="transmembrane region" description="Helical" evidence="1">
    <location>
        <begin position="12"/>
        <end position="30"/>
    </location>
</feature>
<gene>
    <name evidence="2" type="ORF">F9B16_47160</name>
</gene>
<protein>
    <submittedName>
        <fullName evidence="2">Uncharacterized protein</fullName>
    </submittedName>
</protein>
<evidence type="ECO:0000313" key="2">
    <source>
        <dbReference type="EMBL" id="KAB2359457.1"/>
    </source>
</evidence>
<reference evidence="2 3" key="1">
    <citation type="submission" date="2019-09" db="EMBL/GenBank/DDBJ databases">
        <title>Actinomadura physcomitrii sp. nov., a novel actinomycete isolated from moss [Physcomitrium sphaericum (Ludw) Fuernr].</title>
        <authorList>
            <person name="Liu C."/>
            <person name="Zhuang X."/>
        </authorList>
    </citation>
    <scope>NUCLEOTIDE SEQUENCE [LARGE SCALE GENOMIC DNA]</scope>
    <source>
        <strain evidence="2 3">CYP1-1B</strain>
    </source>
</reference>
<evidence type="ECO:0000313" key="3">
    <source>
        <dbReference type="Proteomes" id="UP000483004"/>
    </source>
</evidence>
<feature type="transmembrane region" description="Helical" evidence="1">
    <location>
        <begin position="51"/>
        <end position="70"/>
    </location>
</feature>
<dbReference type="EMBL" id="WBMR01000327">
    <property type="protein sequence ID" value="KAB2359457.1"/>
    <property type="molecule type" value="Genomic_DNA"/>
</dbReference>
<name>A0A6L3VCQ4_9ACTN</name>
<dbReference type="AlphaFoldDB" id="A0A6L3VCQ4"/>
<evidence type="ECO:0000256" key="1">
    <source>
        <dbReference type="SAM" id="Phobius"/>
    </source>
</evidence>
<sequence>MSNGARHGIGAVGGLVATAVVGWCLLFGTNKMFRATRFGLVQLRSYHGSDLWIGTLVLLVAAVLIGLMVGSRVSPLASLVPGVVYAALGVLWIADPIWATQHTSRKPMPDNLVEGYLTFAPMGMFLLLGALLVVASVPPSRWRARTAGAAAPRYAGPPPAPM</sequence>
<proteinExistence type="predicted"/>
<keyword evidence="1" id="KW-1133">Transmembrane helix</keyword>
<organism evidence="2 3">
    <name type="scientific">Actinomadura montaniterrae</name>
    <dbReference type="NCBI Taxonomy" id="1803903"/>
    <lineage>
        <taxon>Bacteria</taxon>
        <taxon>Bacillati</taxon>
        <taxon>Actinomycetota</taxon>
        <taxon>Actinomycetes</taxon>
        <taxon>Streptosporangiales</taxon>
        <taxon>Thermomonosporaceae</taxon>
        <taxon>Actinomadura</taxon>
    </lineage>
</organism>
<keyword evidence="1" id="KW-0472">Membrane</keyword>